<keyword evidence="2" id="KW-0539">Nucleus</keyword>
<dbReference type="EMBL" id="CAJEWN010001273">
    <property type="protein sequence ID" value="CAD2196076.1"/>
    <property type="molecule type" value="Genomic_DNA"/>
</dbReference>
<feature type="region of interest" description="Disordered" evidence="4">
    <location>
        <begin position="94"/>
        <end position="124"/>
    </location>
</feature>
<dbReference type="GO" id="GO:0000981">
    <property type="term" value="F:DNA-binding transcription factor activity, RNA polymerase II-specific"/>
    <property type="evidence" value="ECO:0007669"/>
    <property type="project" value="TreeGrafter"/>
</dbReference>
<dbReference type="InterPro" id="IPR047242">
    <property type="entry name" value="CDC5L/Cef1"/>
</dbReference>
<proteinExistence type="predicted"/>
<evidence type="ECO:0000256" key="1">
    <source>
        <dbReference type="ARBA" id="ARBA00023125"/>
    </source>
</evidence>
<dbReference type="GO" id="GO:0000398">
    <property type="term" value="P:mRNA splicing, via spliceosome"/>
    <property type="evidence" value="ECO:0007669"/>
    <property type="project" value="InterPro"/>
</dbReference>
<dbReference type="AlphaFoldDB" id="A0A6V7X9Q9"/>
<evidence type="ECO:0000256" key="3">
    <source>
        <dbReference type="SAM" id="Coils"/>
    </source>
</evidence>
<dbReference type="PANTHER" id="PTHR45885:SF1">
    <property type="entry name" value="CELL DIVISION CYCLE 5-LIKE PROTEIN"/>
    <property type="match status" value="1"/>
</dbReference>
<feature type="domain" description="Pre-mRNA splicing factor component Cdc5p/Cef1 C-terminal" evidence="5">
    <location>
        <begin position="12"/>
        <end position="95"/>
    </location>
</feature>
<reference evidence="6 7" key="1">
    <citation type="submission" date="2020-08" db="EMBL/GenBank/DDBJ databases">
        <authorList>
            <person name="Koutsovoulos G."/>
            <person name="Danchin GJ E."/>
        </authorList>
    </citation>
    <scope>NUCLEOTIDE SEQUENCE [LARGE SCALE GENOMIC DNA]</scope>
</reference>
<feature type="coiled-coil region" evidence="3">
    <location>
        <begin position="46"/>
        <end position="73"/>
    </location>
</feature>
<protein>
    <recommendedName>
        <fullName evidence="5">Pre-mRNA splicing factor component Cdc5p/Cef1 C-terminal domain-containing protein</fullName>
    </recommendedName>
</protein>
<accession>A0A6V7X9Q9</accession>
<organism evidence="6 7">
    <name type="scientific">Meloidogyne enterolobii</name>
    <name type="common">Root-knot nematode worm</name>
    <name type="synonym">Meloidogyne mayaguensis</name>
    <dbReference type="NCBI Taxonomy" id="390850"/>
    <lineage>
        <taxon>Eukaryota</taxon>
        <taxon>Metazoa</taxon>
        <taxon>Ecdysozoa</taxon>
        <taxon>Nematoda</taxon>
        <taxon>Chromadorea</taxon>
        <taxon>Rhabditida</taxon>
        <taxon>Tylenchina</taxon>
        <taxon>Tylenchomorpha</taxon>
        <taxon>Tylenchoidea</taxon>
        <taxon>Meloidogynidae</taxon>
        <taxon>Meloidogyninae</taxon>
        <taxon>Meloidogyne</taxon>
    </lineage>
</organism>
<dbReference type="Pfam" id="PF11831">
    <property type="entry name" value="Myb_Cef"/>
    <property type="match status" value="1"/>
</dbReference>
<evidence type="ECO:0000259" key="5">
    <source>
        <dbReference type="Pfam" id="PF11831"/>
    </source>
</evidence>
<evidence type="ECO:0000313" key="6">
    <source>
        <dbReference type="EMBL" id="CAD2196076.1"/>
    </source>
</evidence>
<dbReference type="GO" id="GO:0000977">
    <property type="term" value="F:RNA polymerase II transcription regulatory region sequence-specific DNA binding"/>
    <property type="evidence" value="ECO:0007669"/>
    <property type="project" value="TreeGrafter"/>
</dbReference>
<evidence type="ECO:0000256" key="4">
    <source>
        <dbReference type="SAM" id="MobiDB-lite"/>
    </source>
</evidence>
<dbReference type="OrthoDB" id="1410009at2759"/>
<sequence length="194" mass="22356">MAATQKNVGFGQLQQQFYQLPKPKNDFELTEVGDEDDDFGGEGGLREEWIEDAAKLEKRRQAIAEKKKALELEKRTKAFQRQLPLPSKLNIEYKKRGAGGTDLHKSSQLKGKRAKRRAREKQLGEARRLASLQKRRELRTAGIIIGSGWAYKMKKHRLMDYNNEIPFEKQVPAGFHDPSEDKFDKAQKTMLRIS</sequence>
<name>A0A6V7X9Q9_MELEN</name>
<keyword evidence="1" id="KW-0238">DNA-binding</keyword>
<comment type="caution">
    <text evidence="6">The sequence shown here is derived from an EMBL/GenBank/DDBJ whole genome shotgun (WGS) entry which is preliminary data.</text>
</comment>
<gene>
    <name evidence="6" type="ORF">MENT_LOCUS49216</name>
</gene>
<feature type="compositionally biased region" description="Basic residues" evidence="4">
    <location>
        <begin position="110"/>
        <end position="119"/>
    </location>
</feature>
<evidence type="ECO:0000256" key="2">
    <source>
        <dbReference type="ARBA" id="ARBA00023242"/>
    </source>
</evidence>
<dbReference type="GO" id="GO:0005681">
    <property type="term" value="C:spliceosomal complex"/>
    <property type="evidence" value="ECO:0007669"/>
    <property type="project" value="TreeGrafter"/>
</dbReference>
<dbReference type="Proteomes" id="UP000580250">
    <property type="component" value="Unassembled WGS sequence"/>
</dbReference>
<evidence type="ECO:0000313" key="7">
    <source>
        <dbReference type="Proteomes" id="UP000580250"/>
    </source>
</evidence>
<dbReference type="GO" id="GO:0000974">
    <property type="term" value="C:Prp19 complex"/>
    <property type="evidence" value="ECO:0007669"/>
    <property type="project" value="InterPro"/>
</dbReference>
<keyword evidence="3" id="KW-0175">Coiled coil</keyword>
<dbReference type="PANTHER" id="PTHR45885">
    <property type="entry name" value="CELL DIVISION CYCLE 5-LIKE PROTEIN"/>
    <property type="match status" value="1"/>
</dbReference>
<dbReference type="InterPro" id="IPR021786">
    <property type="entry name" value="Cdc5p/Cef1_C"/>
</dbReference>